<gene>
    <name evidence="1" type="ORF">L3X38_016653</name>
</gene>
<sequence>MTSLNKLRSLTLRYCMLVEFVPPFGRLESLEVLKIQNWLSVKKEGVEFLGIDGTIETQTSSSPLILFPNLKTLEFDLLPMWEEWKGMTGWSEEEDSPKTITIMPCLSSLQMNSCPSLRTLPNFLRNTPLKELVIDEHYSPTLAQGCRKGRGEWPKISHIPNLKLGFKFVQKDGVYQTDDDETPSAISTSSSGIKKFLKNCLELGWPSLDLCR</sequence>
<dbReference type="Gene3D" id="3.80.10.10">
    <property type="entry name" value="Ribonuclease Inhibitor"/>
    <property type="match status" value="1"/>
</dbReference>
<evidence type="ECO:0000313" key="1">
    <source>
        <dbReference type="EMBL" id="KAI5337382.1"/>
    </source>
</evidence>
<dbReference type="InterPro" id="IPR032675">
    <property type="entry name" value="LRR_dom_sf"/>
</dbReference>
<keyword evidence="2" id="KW-1185">Reference proteome</keyword>
<evidence type="ECO:0000313" key="2">
    <source>
        <dbReference type="Proteomes" id="UP001054821"/>
    </source>
</evidence>
<proteinExistence type="predicted"/>
<reference evidence="1 2" key="1">
    <citation type="journal article" date="2022" name="G3 (Bethesda)">
        <title>Whole-genome sequence and methylome profiling of the almond [Prunus dulcis (Mill.) D.A. Webb] cultivar 'Nonpareil'.</title>
        <authorList>
            <person name="D'Amico-Willman K.M."/>
            <person name="Ouma W.Z."/>
            <person name="Meulia T."/>
            <person name="Sideli G.M."/>
            <person name="Gradziel T.M."/>
            <person name="Fresnedo-Ramirez J."/>
        </authorList>
    </citation>
    <scope>NUCLEOTIDE SEQUENCE [LARGE SCALE GENOMIC DNA]</scope>
    <source>
        <strain evidence="1">Clone GOH B32 T37-40</strain>
    </source>
</reference>
<dbReference type="AlphaFoldDB" id="A0AAD4W8C9"/>
<dbReference type="Proteomes" id="UP001054821">
    <property type="component" value="Chromosome 3"/>
</dbReference>
<comment type="caution">
    <text evidence="1">The sequence shown here is derived from an EMBL/GenBank/DDBJ whole genome shotgun (WGS) entry which is preliminary data.</text>
</comment>
<accession>A0AAD4W8C9</accession>
<protein>
    <submittedName>
        <fullName evidence="1">Uncharacterized protein</fullName>
    </submittedName>
</protein>
<organism evidence="1 2">
    <name type="scientific">Prunus dulcis</name>
    <name type="common">Almond</name>
    <name type="synonym">Amygdalus dulcis</name>
    <dbReference type="NCBI Taxonomy" id="3755"/>
    <lineage>
        <taxon>Eukaryota</taxon>
        <taxon>Viridiplantae</taxon>
        <taxon>Streptophyta</taxon>
        <taxon>Embryophyta</taxon>
        <taxon>Tracheophyta</taxon>
        <taxon>Spermatophyta</taxon>
        <taxon>Magnoliopsida</taxon>
        <taxon>eudicotyledons</taxon>
        <taxon>Gunneridae</taxon>
        <taxon>Pentapetalae</taxon>
        <taxon>rosids</taxon>
        <taxon>fabids</taxon>
        <taxon>Rosales</taxon>
        <taxon>Rosaceae</taxon>
        <taxon>Amygdaloideae</taxon>
        <taxon>Amygdaleae</taxon>
        <taxon>Prunus</taxon>
    </lineage>
</organism>
<name>A0AAD4W8C9_PRUDU</name>
<dbReference type="EMBL" id="JAJFAZ020000003">
    <property type="protein sequence ID" value="KAI5337382.1"/>
    <property type="molecule type" value="Genomic_DNA"/>
</dbReference>
<dbReference type="SUPFAM" id="SSF52058">
    <property type="entry name" value="L domain-like"/>
    <property type="match status" value="1"/>
</dbReference>